<feature type="region of interest" description="Disordered" evidence="2">
    <location>
        <begin position="322"/>
        <end position="434"/>
    </location>
</feature>
<keyword evidence="5" id="KW-1185">Reference proteome</keyword>
<proteinExistence type="predicted"/>
<sequence length="551" mass="60955">MDSMQFDGYASYSDSSAPRTPSPNQPPLMNINFPLKHGLLDEPVRNIFADGHHDDNAVIVHPENAYGWVPPQPPANFQFSHNNGSRGSLLQELYDQDIPEQQHPQHHLTPEFPNQEPQFITDNWSQQQQQNARQQDFHMMRRATFPYVRHDREEHLPPMPQQNQPFFPQQPQHQQQQLNHFSRHEPLYSDPIPLSQPGDHYPSPHAPFQEFDDSNNIKLEDNGSLLMPSQNFYRTSSSSSASPSPNMCHPMTMSYLSPHSGLPVQHTDDAASKETQYLRRRCFNCHTTEPPSWRRSTLNPGKIVCNKCGLYERTHLRPRPLRFDELRAGNKARKQNKRTMSPKSRLSTAAAAGTGGAPGSPGQVKKEPREFGLVRRSSVSSTSSSGASDWDDNVSLYSSGSAPPTSFNSPAISPYPLSRDESSSPNGGGGIRLPNAPLSDIASINAIPGATASPQASASPVALPQTPNLPSHTPNLPNSPRRSQTSPESYFSPPPAAPSTGQQEDYFGARRRTESIGSVHSVRSQHEGQAVQTPNEQPQLLASPVPTPVMS</sequence>
<feature type="compositionally biased region" description="Polar residues" evidence="2">
    <location>
        <begin position="395"/>
        <end position="411"/>
    </location>
</feature>
<feature type="region of interest" description="Disordered" evidence="2">
    <location>
        <begin position="449"/>
        <end position="551"/>
    </location>
</feature>
<dbReference type="GO" id="GO:0006355">
    <property type="term" value="P:regulation of DNA-templated transcription"/>
    <property type="evidence" value="ECO:0007669"/>
    <property type="project" value="InterPro"/>
</dbReference>
<dbReference type="SMART" id="SM00401">
    <property type="entry name" value="ZnF_GATA"/>
    <property type="match status" value="1"/>
</dbReference>
<dbReference type="GO" id="GO:0008270">
    <property type="term" value="F:zinc ion binding"/>
    <property type="evidence" value="ECO:0007669"/>
    <property type="project" value="UniProtKB-KW"/>
</dbReference>
<comment type="caution">
    <text evidence="4">The sequence shown here is derived from an EMBL/GenBank/DDBJ whole genome shotgun (WGS) entry which is preliminary data.</text>
</comment>
<feature type="compositionally biased region" description="Polar residues" evidence="2">
    <location>
        <begin position="465"/>
        <end position="489"/>
    </location>
</feature>
<protein>
    <recommendedName>
        <fullName evidence="3">GATA-type domain-containing protein</fullName>
    </recommendedName>
</protein>
<organism evidence="4 5">
    <name type="scientific">Candolleomyces eurysporus</name>
    <dbReference type="NCBI Taxonomy" id="2828524"/>
    <lineage>
        <taxon>Eukaryota</taxon>
        <taxon>Fungi</taxon>
        <taxon>Dikarya</taxon>
        <taxon>Basidiomycota</taxon>
        <taxon>Agaricomycotina</taxon>
        <taxon>Agaricomycetes</taxon>
        <taxon>Agaricomycetidae</taxon>
        <taxon>Agaricales</taxon>
        <taxon>Agaricineae</taxon>
        <taxon>Psathyrellaceae</taxon>
        <taxon>Candolleomyces</taxon>
    </lineage>
</organism>
<feature type="region of interest" description="Disordered" evidence="2">
    <location>
        <begin position="1"/>
        <end position="29"/>
    </location>
</feature>
<dbReference type="Proteomes" id="UP001140091">
    <property type="component" value="Unassembled WGS sequence"/>
</dbReference>
<feature type="compositionally biased region" description="Basic and acidic residues" evidence="2">
    <location>
        <begin position="364"/>
        <end position="373"/>
    </location>
</feature>
<dbReference type="EMBL" id="JANBPK010000716">
    <property type="protein sequence ID" value="KAJ2934526.1"/>
    <property type="molecule type" value="Genomic_DNA"/>
</dbReference>
<dbReference type="PROSITE" id="PS50114">
    <property type="entry name" value="GATA_ZN_FINGER_2"/>
    <property type="match status" value="1"/>
</dbReference>
<evidence type="ECO:0000259" key="3">
    <source>
        <dbReference type="PROSITE" id="PS50114"/>
    </source>
</evidence>
<dbReference type="InterPro" id="IPR013088">
    <property type="entry name" value="Znf_NHR/GATA"/>
</dbReference>
<dbReference type="InterPro" id="IPR000679">
    <property type="entry name" value="Znf_GATA"/>
</dbReference>
<dbReference type="Gene3D" id="3.30.50.10">
    <property type="entry name" value="Erythroid Transcription Factor GATA-1, subunit A"/>
    <property type="match status" value="1"/>
</dbReference>
<feature type="compositionally biased region" description="Polar residues" evidence="2">
    <location>
        <begin position="530"/>
        <end position="540"/>
    </location>
</feature>
<keyword evidence="1" id="KW-0863">Zinc-finger</keyword>
<name>A0A9W8JEY5_9AGAR</name>
<dbReference type="OrthoDB" id="515401at2759"/>
<evidence type="ECO:0000313" key="5">
    <source>
        <dbReference type="Proteomes" id="UP001140091"/>
    </source>
</evidence>
<evidence type="ECO:0000256" key="2">
    <source>
        <dbReference type="SAM" id="MobiDB-lite"/>
    </source>
</evidence>
<dbReference type="AlphaFoldDB" id="A0A9W8JEY5"/>
<accession>A0A9W8JEY5</accession>
<dbReference type="Pfam" id="PF00320">
    <property type="entry name" value="GATA"/>
    <property type="match status" value="1"/>
</dbReference>
<evidence type="ECO:0000256" key="1">
    <source>
        <dbReference type="PROSITE-ProRule" id="PRU00094"/>
    </source>
</evidence>
<dbReference type="CDD" id="cd00202">
    <property type="entry name" value="ZnF_GATA"/>
    <property type="match status" value="1"/>
</dbReference>
<feature type="compositionally biased region" description="Low complexity" evidence="2">
    <location>
        <begin position="377"/>
        <end position="388"/>
    </location>
</feature>
<gene>
    <name evidence="4" type="ORF">H1R20_g2557</name>
</gene>
<feature type="domain" description="GATA-type" evidence="3">
    <location>
        <begin position="280"/>
        <end position="333"/>
    </location>
</feature>
<dbReference type="SUPFAM" id="SSF57716">
    <property type="entry name" value="Glucocorticoid receptor-like (DNA-binding domain)"/>
    <property type="match status" value="1"/>
</dbReference>
<feature type="non-terminal residue" evidence="4">
    <location>
        <position position="1"/>
    </location>
</feature>
<dbReference type="GO" id="GO:0043565">
    <property type="term" value="F:sequence-specific DNA binding"/>
    <property type="evidence" value="ECO:0007669"/>
    <property type="project" value="InterPro"/>
</dbReference>
<evidence type="ECO:0000313" key="4">
    <source>
        <dbReference type="EMBL" id="KAJ2934526.1"/>
    </source>
</evidence>
<keyword evidence="1" id="KW-0862">Zinc</keyword>
<reference evidence="4" key="1">
    <citation type="submission" date="2022-06" db="EMBL/GenBank/DDBJ databases">
        <title>Genome Sequence of Candolleomyces eurysporus.</title>
        <authorList>
            <person name="Buettner E."/>
        </authorList>
    </citation>
    <scope>NUCLEOTIDE SEQUENCE</scope>
    <source>
        <strain evidence="4">VTCC 930004</strain>
    </source>
</reference>
<keyword evidence="1" id="KW-0479">Metal-binding</keyword>